<dbReference type="RefSeq" id="WP_101903494.1">
    <property type="nucleotide sequence ID" value="NZ_OZ038524.1"/>
</dbReference>
<sequence>MKNYIYILPFLDGKYFKIGISNNDLRRIKEHDSTYGIDKYKALVFEGKKRVIKALESSLLSICPEINIFEGKDGNTEIREIKYLEYCMDFIKFYESKNEITRKKIDLTPVIKKPTKNKYSKRAVKTPYTTLTEEELNKFIDTIILFISDKKVECIKEGFDYLVLFNSNIDEYELDLKSKKYKLLFNCYTNNGKIGLSSMGLSGYICNRENIQIKAFFNINPFSFIEEIDNKHGIDFSFCKEPYERLNSAFLNACK</sequence>
<keyword evidence="2" id="KW-1185">Reference proteome</keyword>
<dbReference type="Proteomes" id="UP001497514">
    <property type="component" value="Chromosome"/>
</dbReference>
<accession>A0ABM9NUG5</accession>
<reference evidence="1 2" key="1">
    <citation type="submission" date="2024-05" db="EMBL/GenBank/DDBJ databases">
        <authorList>
            <person name="Duchaud E."/>
        </authorList>
    </citation>
    <scope>NUCLEOTIDE SEQUENCE [LARGE SCALE GENOMIC DNA]</scope>
    <source>
        <strain evidence="1">Ena-SAMPLE-TAB-13-05-2024-13:56:06:370-140309</strain>
    </source>
</reference>
<evidence type="ECO:0008006" key="3">
    <source>
        <dbReference type="Google" id="ProtNLM"/>
    </source>
</evidence>
<protein>
    <recommendedName>
        <fullName evidence="3">GIY-YIG domain-containing protein</fullName>
    </recommendedName>
</protein>
<proteinExistence type="predicted"/>
<evidence type="ECO:0000313" key="1">
    <source>
        <dbReference type="EMBL" id="CAL2079540.1"/>
    </source>
</evidence>
<organism evidence="1 2">
    <name type="scientific">Tenacibaculum dicentrarchi</name>
    <dbReference type="NCBI Taxonomy" id="669041"/>
    <lineage>
        <taxon>Bacteria</taxon>
        <taxon>Pseudomonadati</taxon>
        <taxon>Bacteroidota</taxon>
        <taxon>Flavobacteriia</taxon>
        <taxon>Flavobacteriales</taxon>
        <taxon>Flavobacteriaceae</taxon>
        <taxon>Tenacibaculum</taxon>
    </lineage>
</organism>
<name>A0ABM9NUG5_9FLAO</name>
<dbReference type="EMBL" id="OZ038524">
    <property type="protein sequence ID" value="CAL2079540.1"/>
    <property type="molecule type" value="Genomic_DNA"/>
</dbReference>
<gene>
    <name evidence="1" type="ORF">TD3509T_0846</name>
</gene>
<evidence type="ECO:0000313" key="2">
    <source>
        <dbReference type="Proteomes" id="UP001497514"/>
    </source>
</evidence>